<dbReference type="AlphaFoldDB" id="A0A2S4MIW7"/>
<accession>A0A2S4MIW7</accession>
<dbReference type="OrthoDB" id="9008810at2"/>
<reference evidence="1 2" key="1">
    <citation type="submission" date="2018-01" db="EMBL/GenBank/DDBJ databases">
        <title>Genomic Encyclopedia of Type Strains, Phase III (KMG-III): the genomes of soil and plant-associated and newly described type strains.</title>
        <authorList>
            <person name="Whitman W."/>
        </authorList>
    </citation>
    <scope>NUCLEOTIDE SEQUENCE [LARGE SCALE GENOMIC DNA]</scope>
    <source>
        <strain evidence="1 2">JCM 18070</strain>
    </source>
</reference>
<evidence type="ECO:0000313" key="1">
    <source>
        <dbReference type="EMBL" id="POR54575.1"/>
    </source>
</evidence>
<evidence type="ECO:0000313" key="2">
    <source>
        <dbReference type="Proteomes" id="UP000237381"/>
    </source>
</evidence>
<name>A0A2S4MIW7_9BURK</name>
<organism evidence="1 2">
    <name type="scientific">Paraburkholderia eburnea</name>
    <dbReference type="NCBI Taxonomy" id="1189126"/>
    <lineage>
        <taxon>Bacteria</taxon>
        <taxon>Pseudomonadati</taxon>
        <taxon>Pseudomonadota</taxon>
        <taxon>Betaproteobacteria</taxon>
        <taxon>Burkholderiales</taxon>
        <taxon>Burkholderiaceae</taxon>
        <taxon>Paraburkholderia</taxon>
    </lineage>
</organism>
<gene>
    <name evidence="1" type="ORF">B0G62_102183</name>
</gene>
<dbReference type="Proteomes" id="UP000237381">
    <property type="component" value="Unassembled WGS sequence"/>
</dbReference>
<comment type="caution">
    <text evidence="1">The sequence shown here is derived from an EMBL/GenBank/DDBJ whole genome shotgun (WGS) entry which is preliminary data.</text>
</comment>
<sequence length="111" mass="12684">MDEETKAELLTFLVVGHLLAYARCGEWLRTDHLIESCQIWLSSNGARCDWLDRAKLVGASHALAQRAQLLPFPQDEAGLLRLFNLQKGWFLDYRSPVVREIHTMSVAYLTP</sequence>
<protein>
    <submittedName>
        <fullName evidence="1">Uncharacterized protein</fullName>
    </submittedName>
</protein>
<keyword evidence="2" id="KW-1185">Reference proteome</keyword>
<proteinExistence type="predicted"/>
<dbReference type="RefSeq" id="WP_103703139.1">
    <property type="nucleotide sequence ID" value="NZ_PQGA01000002.1"/>
</dbReference>
<dbReference type="EMBL" id="PQGA01000002">
    <property type="protein sequence ID" value="POR54575.1"/>
    <property type="molecule type" value="Genomic_DNA"/>
</dbReference>